<dbReference type="Proteomes" id="UP000053097">
    <property type="component" value="Unassembled WGS sequence"/>
</dbReference>
<dbReference type="EMBL" id="KK107388">
    <property type="protein sequence ID" value="EZA51487.1"/>
    <property type="molecule type" value="Genomic_DNA"/>
</dbReference>
<evidence type="ECO:0000313" key="2">
    <source>
        <dbReference type="Proteomes" id="UP000053097"/>
    </source>
</evidence>
<protein>
    <submittedName>
        <fullName evidence="1">Uncharacterized protein</fullName>
    </submittedName>
</protein>
<name>A0A026W5Y6_OOCBI</name>
<feature type="non-terminal residue" evidence="1">
    <location>
        <position position="1"/>
    </location>
</feature>
<evidence type="ECO:0000313" key="1">
    <source>
        <dbReference type="EMBL" id="EZA51487.1"/>
    </source>
</evidence>
<sequence length="56" mass="6411">INKENGTETREWCVGGARTKENRREERSGLNASLRVSLGLLSCVDIDRTIRHDLER</sequence>
<organism evidence="1 2">
    <name type="scientific">Ooceraea biroi</name>
    <name type="common">Clonal raider ant</name>
    <name type="synonym">Cerapachys biroi</name>
    <dbReference type="NCBI Taxonomy" id="2015173"/>
    <lineage>
        <taxon>Eukaryota</taxon>
        <taxon>Metazoa</taxon>
        <taxon>Ecdysozoa</taxon>
        <taxon>Arthropoda</taxon>
        <taxon>Hexapoda</taxon>
        <taxon>Insecta</taxon>
        <taxon>Pterygota</taxon>
        <taxon>Neoptera</taxon>
        <taxon>Endopterygota</taxon>
        <taxon>Hymenoptera</taxon>
        <taxon>Apocrita</taxon>
        <taxon>Aculeata</taxon>
        <taxon>Formicoidea</taxon>
        <taxon>Formicidae</taxon>
        <taxon>Dorylinae</taxon>
        <taxon>Ooceraea</taxon>
    </lineage>
</organism>
<accession>A0A026W5Y6</accession>
<proteinExistence type="predicted"/>
<reference evidence="1 2" key="1">
    <citation type="journal article" date="2014" name="Curr. Biol.">
        <title>The genome of the clonal raider ant Cerapachys biroi.</title>
        <authorList>
            <person name="Oxley P.R."/>
            <person name="Ji L."/>
            <person name="Fetter-Pruneda I."/>
            <person name="McKenzie S.K."/>
            <person name="Li C."/>
            <person name="Hu H."/>
            <person name="Zhang G."/>
            <person name="Kronauer D.J."/>
        </authorList>
    </citation>
    <scope>NUCLEOTIDE SEQUENCE [LARGE SCALE GENOMIC DNA]</scope>
</reference>
<dbReference type="AlphaFoldDB" id="A0A026W5Y6"/>
<keyword evidence="2" id="KW-1185">Reference proteome</keyword>
<gene>
    <name evidence="1" type="ORF">X777_09831</name>
</gene>